<dbReference type="PANTHER" id="PTHR30590">
    <property type="entry name" value="INNER MEMBRANE PROTEIN"/>
    <property type="match status" value="1"/>
</dbReference>
<dbReference type="InterPro" id="IPR052529">
    <property type="entry name" value="Bact_Transport_Assoc"/>
</dbReference>
<dbReference type="Proteomes" id="UP000244755">
    <property type="component" value="Chromosome 1"/>
</dbReference>
<evidence type="ECO:0000256" key="1">
    <source>
        <dbReference type="SAM" id="Phobius"/>
    </source>
</evidence>
<keyword evidence="1" id="KW-0812">Transmembrane</keyword>
<organism evidence="3 4">
    <name type="scientific">Methylobacterium currus</name>
    <dbReference type="NCBI Taxonomy" id="2051553"/>
    <lineage>
        <taxon>Bacteria</taxon>
        <taxon>Pseudomonadati</taxon>
        <taxon>Pseudomonadota</taxon>
        <taxon>Alphaproteobacteria</taxon>
        <taxon>Hyphomicrobiales</taxon>
        <taxon>Methylobacteriaceae</taxon>
        <taxon>Methylobacterium</taxon>
    </lineage>
</organism>
<feature type="transmembrane region" description="Helical" evidence="1">
    <location>
        <begin position="20"/>
        <end position="45"/>
    </location>
</feature>
<evidence type="ECO:0000259" key="2">
    <source>
        <dbReference type="Pfam" id="PF04235"/>
    </source>
</evidence>
<evidence type="ECO:0000313" key="4">
    <source>
        <dbReference type="Proteomes" id="UP000244755"/>
    </source>
</evidence>
<keyword evidence="1" id="KW-1133">Transmembrane helix</keyword>
<dbReference type="AlphaFoldDB" id="A0A2R4WQK4"/>
<protein>
    <submittedName>
        <fullName evidence="3">DUF418 domain-containing protein</fullName>
    </submittedName>
</protein>
<name>A0A2R4WQK4_9HYPH</name>
<keyword evidence="4" id="KW-1185">Reference proteome</keyword>
<sequence>MEGRRAGWRRTADGPARALLYGYGLGLFGKLGLTAGLGIVLALYAAQVAGSRLWLAPSRYGPLEWLWRVLMDGRRLPMRRA</sequence>
<keyword evidence="1" id="KW-0472">Membrane</keyword>
<dbReference type="InterPro" id="IPR007349">
    <property type="entry name" value="DUF418"/>
</dbReference>
<dbReference type="RefSeq" id="WP_099955563.1">
    <property type="nucleotide sequence ID" value="NZ_CP028843.1"/>
</dbReference>
<dbReference type="KEGG" id="mee:DA075_25235"/>
<gene>
    <name evidence="3" type="ORF">DA075_25235</name>
</gene>
<dbReference type="PANTHER" id="PTHR30590:SF2">
    <property type="entry name" value="INNER MEMBRANE PROTEIN"/>
    <property type="match status" value="1"/>
</dbReference>
<dbReference type="OrthoDB" id="9807744at2"/>
<dbReference type="EMBL" id="CP028843">
    <property type="protein sequence ID" value="AWB23785.1"/>
    <property type="molecule type" value="Genomic_DNA"/>
</dbReference>
<dbReference type="Pfam" id="PF04235">
    <property type="entry name" value="DUF418"/>
    <property type="match status" value="1"/>
</dbReference>
<proteinExistence type="predicted"/>
<reference evidence="3 4" key="1">
    <citation type="submission" date="2018-04" db="EMBL/GenBank/DDBJ databases">
        <title>Methylobacterium sp. PR1016A genome.</title>
        <authorList>
            <person name="Park W."/>
        </authorList>
    </citation>
    <scope>NUCLEOTIDE SEQUENCE [LARGE SCALE GENOMIC DNA]</scope>
    <source>
        <strain evidence="3 4">PR1016A</strain>
    </source>
</reference>
<feature type="domain" description="DUF418" evidence="2">
    <location>
        <begin position="18"/>
        <end position="72"/>
    </location>
</feature>
<accession>A0A2R4WQK4</accession>
<evidence type="ECO:0000313" key="3">
    <source>
        <dbReference type="EMBL" id="AWB23785.1"/>
    </source>
</evidence>